<accession>A0A3M7ZYT2</accession>
<organism evidence="2 3">
    <name type="scientific">Agromyces tardus</name>
    <dbReference type="NCBI Taxonomy" id="2583849"/>
    <lineage>
        <taxon>Bacteria</taxon>
        <taxon>Bacillati</taxon>
        <taxon>Actinomycetota</taxon>
        <taxon>Actinomycetes</taxon>
        <taxon>Micrococcales</taxon>
        <taxon>Microbacteriaceae</taxon>
        <taxon>Agromyces</taxon>
    </lineage>
</organism>
<proteinExistence type="predicted"/>
<dbReference type="OrthoDB" id="5123489at2"/>
<reference evidence="2 3" key="1">
    <citation type="submission" date="2018-10" db="EMBL/GenBank/DDBJ databases">
        <title>Isolation, diversity and antibacterial activity of antinobacteria from the wheat rhizosphere soil.</title>
        <authorList>
            <person name="Sun T."/>
        </authorList>
    </citation>
    <scope>NUCLEOTIDE SEQUENCE [LARGE SCALE GENOMIC DNA]</scope>
    <source>
        <strain evidence="2 3">SJ-23</strain>
    </source>
</reference>
<evidence type="ECO:0000313" key="2">
    <source>
        <dbReference type="EMBL" id="RNB44160.1"/>
    </source>
</evidence>
<evidence type="ECO:0008006" key="4">
    <source>
        <dbReference type="Google" id="ProtNLM"/>
    </source>
</evidence>
<feature type="transmembrane region" description="Helical" evidence="1">
    <location>
        <begin position="15"/>
        <end position="34"/>
    </location>
</feature>
<name>A0A3M7ZYT2_9MICO</name>
<keyword evidence="1" id="KW-0472">Membrane</keyword>
<dbReference type="AlphaFoldDB" id="A0A3M7ZYT2"/>
<dbReference type="RefSeq" id="WP_122938430.1">
    <property type="nucleotide sequence ID" value="NZ_JBHSNT010000057.1"/>
</dbReference>
<gene>
    <name evidence="2" type="ORF">EDM22_17820</name>
</gene>
<comment type="caution">
    <text evidence="2">The sequence shown here is derived from an EMBL/GenBank/DDBJ whole genome shotgun (WGS) entry which is preliminary data.</text>
</comment>
<dbReference type="EMBL" id="RHHB01000063">
    <property type="protein sequence ID" value="RNB44160.1"/>
    <property type="molecule type" value="Genomic_DNA"/>
</dbReference>
<sequence length="134" mass="13182">MTDAAREPVSLGSRIGGLAFAFAMGVLIGAVGTVGHRQQLAIGDFVLPWGIAAALLAVAGLVLGMRLVGGGRLAAAAAAAGVIVTVSVLSLPGAGGSVLIPGSVIGTIWAVGPALIAVLVVAWPSLPSRRRERA</sequence>
<protein>
    <recommendedName>
        <fullName evidence="4">Histidinol dehydrogenase</fullName>
    </recommendedName>
</protein>
<evidence type="ECO:0000256" key="1">
    <source>
        <dbReference type="SAM" id="Phobius"/>
    </source>
</evidence>
<keyword evidence="3" id="KW-1185">Reference proteome</keyword>
<feature type="transmembrane region" description="Helical" evidence="1">
    <location>
        <begin position="98"/>
        <end position="123"/>
    </location>
</feature>
<feature type="transmembrane region" description="Helical" evidence="1">
    <location>
        <begin position="73"/>
        <end position="92"/>
    </location>
</feature>
<evidence type="ECO:0000313" key="3">
    <source>
        <dbReference type="Proteomes" id="UP000275048"/>
    </source>
</evidence>
<dbReference type="Proteomes" id="UP000275048">
    <property type="component" value="Unassembled WGS sequence"/>
</dbReference>
<keyword evidence="1" id="KW-0812">Transmembrane</keyword>
<keyword evidence="1" id="KW-1133">Transmembrane helix</keyword>
<feature type="transmembrane region" description="Helical" evidence="1">
    <location>
        <begin position="46"/>
        <end position="66"/>
    </location>
</feature>